<reference evidence="2 3" key="1">
    <citation type="submission" date="2016-06" db="EMBL/GenBank/DDBJ databases">
        <authorList>
            <person name="Kjaerup R.B."/>
            <person name="Dalgaard T.S."/>
            <person name="Juul-Madsen H.R."/>
        </authorList>
    </citation>
    <scope>NUCLEOTIDE SEQUENCE [LARGE SCALE GENOMIC DNA]</scope>
    <source>
        <strain evidence="2">3</strain>
    </source>
</reference>
<name>A0A1A8XZA9_9PROT</name>
<dbReference type="EMBL" id="FLQX01000164">
    <property type="protein sequence ID" value="SBT10046.1"/>
    <property type="molecule type" value="Genomic_DNA"/>
</dbReference>
<sequence>MNERDALLTTALRAVETVDGDRRLWTDDDRSWSSRAAAEVVGAGASPAVFVARRAHLAFERLASRDAGFVRAVAGLRWRAGIGMALIVLAFLAGVATDHLGSGQRINLLALPILGLLAWNLLVYLSIAAGWLRRQGRTAEETVAVRRFLVRGATGMGGWLRQRGMRMPKSVLVRLVGDWSRIAAALYAARAARILHLAATLFALGIIAGFYFRGLAFEYRAGWESTFLGAEAVHRILTLMLAPGAWLVGEPLPSVDALAAIRFGALPPTENAALWLHRMAATIVIVVVVPRLVLGLASAVRERQRSTRLIGHFDDPYFQRLLRDYQVSPARLTVIPYSYHPLPATLAGLQAVLARVFGSSAAMLCTAPVSYGDESALPSATQLDGSGPSCALFSLAATPERETQGAFVRALQASGNGAPVLVFVDEGPWRARFDADGQRLAERRSAWRAEFADLGVAPIFVDLAQPDLAAAQSEIEHCLQGVA</sequence>
<keyword evidence="1" id="KW-1133">Transmembrane helix</keyword>
<evidence type="ECO:0008006" key="4">
    <source>
        <dbReference type="Google" id="ProtNLM"/>
    </source>
</evidence>
<evidence type="ECO:0000313" key="3">
    <source>
        <dbReference type="Proteomes" id="UP000199169"/>
    </source>
</evidence>
<keyword evidence="1" id="KW-0472">Membrane</keyword>
<keyword evidence="3" id="KW-1185">Reference proteome</keyword>
<proteinExistence type="predicted"/>
<evidence type="ECO:0000313" key="2">
    <source>
        <dbReference type="EMBL" id="SBT10046.1"/>
    </source>
</evidence>
<feature type="transmembrane region" description="Helical" evidence="1">
    <location>
        <begin position="109"/>
        <end position="132"/>
    </location>
</feature>
<dbReference type="AlphaFoldDB" id="A0A1A8XZA9"/>
<feature type="transmembrane region" description="Helical" evidence="1">
    <location>
        <begin position="279"/>
        <end position="300"/>
    </location>
</feature>
<organism evidence="2 3">
    <name type="scientific">Candidatus Accumulibacter aalborgensis</name>
    <dbReference type="NCBI Taxonomy" id="1860102"/>
    <lineage>
        <taxon>Bacteria</taxon>
        <taxon>Pseudomonadati</taxon>
        <taxon>Pseudomonadota</taxon>
        <taxon>Betaproteobacteria</taxon>
        <taxon>Candidatus Accumulibacter</taxon>
    </lineage>
</organism>
<accession>A0A1A8XZA9</accession>
<feature type="transmembrane region" description="Helical" evidence="1">
    <location>
        <begin position="194"/>
        <end position="212"/>
    </location>
</feature>
<dbReference type="Proteomes" id="UP000199169">
    <property type="component" value="Unassembled WGS sequence"/>
</dbReference>
<dbReference type="Pfam" id="PF11067">
    <property type="entry name" value="DUF2868"/>
    <property type="match status" value="1"/>
</dbReference>
<keyword evidence="1" id="KW-0812">Transmembrane</keyword>
<dbReference type="RefSeq" id="WP_186409168.1">
    <property type="nucleotide sequence ID" value="NZ_FLQX01000164.1"/>
</dbReference>
<gene>
    <name evidence="2" type="ORF">ACCAA_830003</name>
</gene>
<feature type="transmembrane region" description="Helical" evidence="1">
    <location>
        <begin position="78"/>
        <end position="97"/>
    </location>
</feature>
<dbReference type="InterPro" id="IPR021296">
    <property type="entry name" value="DUF2868"/>
</dbReference>
<protein>
    <recommendedName>
        <fullName evidence="4">DUF2868 domain-containing protein</fullName>
    </recommendedName>
</protein>
<evidence type="ECO:0000256" key="1">
    <source>
        <dbReference type="SAM" id="Phobius"/>
    </source>
</evidence>